<gene>
    <name evidence="3" type="ORF">ACFSM5_05475</name>
</gene>
<comment type="caution">
    <text evidence="3">The sequence shown here is derived from an EMBL/GenBank/DDBJ whole genome shotgun (WGS) entry which is preliminary data.</text>
</comment>
<keyword evidence="1" id="KW-1133">Transmembrane helix</keyword>
<keyword evidence="1" id="KW-0472">Membrane</keyword>
<accession>A0ABW5DSS2</accession>
<keyword evidence="4" id="KW-1185">Reference proteome</keyword>
<evidence type="ECO:0000313" key="4">
    <source>
        <dbReference type="Proteomes" id="UP001597295"/>
    </source>
</evidence>
<dbReference type="Proteomes" id="UP001597295">
    <property type="component" value="Unassembled WGS sequence"/>
</dbReference>
<dbReference type="EMBL" id="JBHUIP010000004">
    <property type="protein sequence ID" value="MFD2262330.1"/>
    <property type="molecule type" value="Genomic_DNA"/>
</dbReference>
<sequence length="278" mass="29746">MDQLDRDSLDILAAEHVLGLLGTSTRGEIEAMAANNPDLAEAIQAWESRLAPLAELAPEVAPQAGLWARIAGATFEQAAKAKAVEEDIPAEIIDGRVLKALKRKASRWKTLFFTGFVLTGAAAAAVVALFLTTPAWVSFHPPAEIVARLQDRLGVKIPDTMLAQIQPAARSNVVVLVDESRNPMFVMKPMGDKMAVMPVASVAPPADNKVMHVWVWTDPKTIVWLGTVGPEGTMVPMPAGVKPGNRFCISVEPSAEQPGPAPTGQQMYVGRMVDGTKI</sequence>
<dbReference type="InterPro" id="IPR018764">
    <property type="entry name" value="RskA_C"/>
</dbReference>
<protein>
    <submittedName>
        <fullName evidence="3">Anti-sigma factor domain-containing protein</fullName>
    </submittedName>
</protein>
<organism evidence="3 4">
    <name type="scientific">Lacibacterium aquatile</name>
    <dbReference type="NCBI Taxonomy" id="1168082"/>
    <lineage>
        <taxon>Bacteria</taxon>
        <taxon>Pseudomonadati</taxon>
        <taxon>Pseudomonadota</taxon>
        <taxon>Alphaproteobacteria</taxon>
        <taxon>Rhodospirillales</taxon>
        <taxon>Rhodospirillaceae</taxon>
    </lineage>
</organism>
<name>A0ABW5DSS2_9PROT</name>
<dbReference type="Pfam" id="PF10099">
    <property type="entry name" value="RskA_C"/>
    <property type="match status" value="1"/>
</dbReference>
<dbReference type="RefSeq" id="WP_379875278.1">
    <property type="nucleotide sequence ID" value="NZ_JBHUIP010000004.1"/>
</dbReference>
<feature type="domain" description="Anti-sigma K factor RskA C-terminal" evidence="2">
    <location>
        <begin position="120"/>
        <end position="265"/>
    </location>
</feature>
<reference evidence="4" key="1">
    <citation type="journal article" date="2019" name="Int. J. Syst. Evol. Microbiol.">
        <title>The Global Catalogue of Microorganisms (GCM) 10K type strain sequencing project: providing services to taxonomists for standard genome sequencing and annotation.</title>
        <authorList>
            <consortium name="The Broad Institute Genomics Platform"/>
            <consortium name="The Broad Institute Genome Sequencing Center for Infectious Disease"/>
            <person name="Wu L."/>
            <person name="Ma J."/>
        </authorList>
    </citation>
    <scope>NUCLEOTIDE SEQUENCE [LARGE SCALE GENOMIC DNA]</scope>
    <source>
        <strain evidence="4">CGMCC 1.19062</strain>
    </source>
</reference>
<evidence type="ECO:0000313" key="3">
    <source>
        <dbReference type="EMBL" id="MFD2262330.1"/>
    </source>
</evidence>
<evidence type="ECO:0000256" key="1">
    <source>
        <dbReference type="SAM" id="Phobius"/>
    </source>
</evidence>
<keyword evidence="1" id="KW-0812">Transmembrane</keyword>
<evidence type="ECO:0000259" key="2">
    <source>
        <dbReference type="Pfam" id="PF10099"/>
    </source>
</evidence>
<feature type="transmembrane region" description="Helical" evidence="1">
    <location>
        <begin position="111"/>
        <end position="131"/>
    </location>
</feature>
<proteinExistence type="predicted"/>